<comment type="caution">
    <text evidence="2">The sequence shown here is derived from an EMBL/GenBank/DDBJ whole genome shotgun (WGS) entry which is preliminary data.</text>
</comment>
<dbReference type="InterPro" id="IPR036873">
    <property type="entry name" value="Rhodanese-like_dom_sf"/>
</dbReference>
<keyword evidence="3" id="KW-1185">Reference proteome</keyword>
<evidence type="ECO:0000259" key="1">
    <source>
        <dbReference type="PROSITE" id="PS50206"/>
    </source>
</evidence>
<dbReference type="PANTHER" id="PTHR43031:SF17">
    <property type="entry name" value="SULFURTRANSFERASE YTWF-RELATED"/>
    <property type="match status" value="1"/>
</dbReference>
<evidence type="ECO:0000313" key="3">
    <source>
        <dbReference type="Proteomes" id="UP000613113"/>
    </source>
</evidence>
<protein>
    <submittedName>
        <fullName evidence="2">Sulfurtransferase</fullName>
    </submittedName>
</protein>
<name>A0ABR6YK23_9BURK</name>
<reference evidence="2 3" key="1">
    <citation type="submission" date="2020-08" db="EMBL/GenBank/DDBJ databases">
        <title>Novel species isolated from subtropical streams in China.</title>
        <authorList>
            <person name="Lu H."/>
        </authorList>
    </citation>
    <scope>NUCLEOTIDE SEQUENCE [LARGE SCALE GENOMIC DNA]</scope>
    <source>
        <strain evidence="2 3">FT31W</strain>
    </source>
</reference>
<dbReference type="SUPFAM" id="SSF52821">
    <property type="entry name" value="Rhodanese/Cell cycle control phosphatase"/>
    <property type="match status" value="1"/>
</dbReference>
<dbReference type="RefSeq" id="WP_186861855.1">
    <property type="nucleotide sequence ID" value="NZ_JACOGC010000001.1"/>
</dbReference>
<feature type="domain" description="Rhodanese" evidence="1">
    <location>
        <begin position="17"/>
        <end position="105"/>
    </location>
</feature>
<dbReference type="Gene3D" id="3.40.250.10">
    <property type="entry name" value="Rhodanese-like domain"/>
    <property type="match status" value="1"/>
</dbReference>
<gene>
    <name evidence="2" type="ORF">H8K27_03850</name>
</gene>
<dbReference type="Proteomes" id="UP000613113">
    <property type="component" value="Unassembled WGS sequence"/>
</dbReference>
<accession>A0ABR6YK23</accession>
<dbReference type="PROSITE" id="PS50206">
    <property type="entry name" value="RHODANESE_3"/>
    <property type="match status" value="1"/>
</dbReference>
<evidence type="ECO:0000313" key="2">
    <source>
        <dbReference type="EMBL" id="MBC3884256.1"/>
    </source>
</evidence>
<dbReference type="SMART" id="SM00450">
    <property type="entry name" value="RHOD"/>
    <property type="match status" value="1"/>
</dbReference>
<proteinExistence type="predicted"/>
<sequence length="107" mass="12056">MQHITASELSQWLADSSKKSPVLLDVREPWEFETCHISGVKLMPMHTVPLRVSELDPEETIVCICHHGGRSMQVASFLERQGFGQVINLTGGVHAWSQQVDPRMPTY</sequence>
<dbReference type="Pfam" id="PF00581">
    <property type="entry name" value="Rhodanese"/>
    <property type="match status" value="1"/>
</dbReference>
<dbReference type="InterPro" id="IPR001763">
    <property type="entry name" value="Rhodanese-like_dom"/>
</dbReference>
<dbReference type="PANTHER" id="PTHR43031">
    <property type="entry name" value="FAD-DEPENDENT OXIDOREDUCTASE"/>
    <property type="match status" value="1"/>
</dbReference>
<organism evidence="2 3">
    <name type="scientific">Undibacterium griseum</name>
    <dbReference type="NCBI Taxonomy" id="2762295"/>
    <lineage>
        <taxon>Bacteria</taxon>
        <taxon>Pseudomonadati</taxon>
        <taxon>Pseudomonadota</taxon>
        <taxon>Betaproteobacteria</taxon>
        <taxon>Burkholderiales</taxon>
        <taxon>Oxalobacteraceae</taxon>
        <taxon>Undibacterium</taxon>
    </lineage>
</organism>
<dbReference type="EMBL" id="JACOGC010000001">
    <property type="protein sequence ID" value="MBC3884256.1"/>
    <property type="molecule type" value="Genomic_DNA"/>
</dbReference>
<dbReference type="InterPro" id="IPR050229">
    <property type="entry name" value="GlpE_sulfurtransferase"/>
</dbReference>